<dbReference type="InterPro" id="IPR005814">
    <property type="entry name" value="Aminotrans_3"/>
</dbReference>
<dbReference type="SUPFAM" id="SSF53383">
    <property type="entry name" value="PLP-dependent transferases"/>
    <property type="match status" value="1"/>
</dbReference>
<reference evidence="7 9" key="2">
    <citation type="submission" date="2015-07" db="EMBL/GenBank/DDBJ databases">
        <title>Whole genome sequence of Ardenticatena maritima DSM 23922.</title>
        <authorList>
            <person name="Hemp J."/>
            <person name="Ward L.M."/>
            <person name="Pace L.A."/>
            <person name="Fischer W.W."/>
        </authorList>
    </citation>
    <scope>NUCLEOTIDE SEQUENCE [LARGE SCALE GENOMIC DNA]</scope>
    <source>
        <strain evidence="7 9">110S</strain>
    </source>
</reference>
<feature type="binding site" evidence="5">
    <location>
        <position position="142"/>
    </location>
    <ligand>
        <name>N(2)-acetyl-L-ornithine</name>
        <dbReference type="ChEBI" id="CHEBI:57805"/>
    </ligand>
</feature>
<dbReference type="CDD" id="cd00610">
    <property type="entry name" value="OAT_like"/>
    <property type="match status" value="1"/>
</dbReference>
<reference evidence="8" key="3">
    <citation type="submission" date="2015-08" db="EMBL/GenBank/DDBJ databases">
        <title>Draft Genome Sequence of a Heterotrophic Facultative Anaerobic Bacterium Ardenticatena maritima Strain 110S.</title>
        <authorList>
            <person name="Kawaichi S."/>
            <person name="Yoshida T."/>
            <person name="Sako Y."/>
            <person name="Nakamura R."/>
        </authorList>
    </citation>
    <scope>NUCLEOTIDE SEQUENCE [LARGE SCALE GENOMIC DNA]</scope>
    <source>
        <strain evidence="8">110S</strain>
    </source>
</reference>
<keyword evidence="1 5" id="KW-0032">Aminotransferase</keyword>
<dbReference type="NCBIfam" id="TIGR00707">
    <property type="entry name" value="argD"/>
    <property type="match status" value="1"/>
</dbReference>
<dbReference type="UniPathway" id="UPA00068">
    <property type="reaction ID" value="UER00109"/>
</dbReference>
<keyword evidence="5" id="KW-0963">Cytoplasm</keyword>
<dbReference type="InterPro" id="IPR050103">
    <property type="entry name" value="Class-III_PLP-dep_AT"/>
</dbReference>
<dbReference type="OrthoDB" id="9807885at2"/>
<sequence length="402" mass="43413">MNAQDIIALEQTYLAPTYKRAPFVLERGEGVYLYDTEGRRYLDFVAGIAVNALGHADARMADVLAEQARQLVHVSNLYHTAPHALLARDLCEASFADRVFFCNSGTEATEGALKFARKWARTTSGDDEKYEIVTFSHAFHGRTMGALSVTANEKYRKPFEPLIGGVRRAEFNNLESAQAVIGEKTAAVIVEPVQGEGGIQPATREFLQGLRRLCDAYGAALIFDEVQCGLGRTGTLWAYEQYGVEPDLMALAKPLGGGLPIGAILMRQTIADALAPGDHGSTFAGSPLITAVARDVFNRIRDAAFLAHVRDVGAYLGEQLRAVAASSPLVREVRGLGLMWGVELVERVAAADVVAALWSHGLLTVPAGRNTVRFLPPLIVERTHVDEAVAAFATVLAHEVTA</sequence>
<dbReference type="GO" id="GO:0006526">
    <property type="term" value="P:L-arginine biosynthetic process"/>
    <property type="evidence" value="ECO:0007669"/>
    <property type="project" value="UniProtKB-UniRule"/>
</dbReference>
<dbReference type="PIRSF" id="PIRSF000521">
    <property type="entry name" value="Transaminase_4ab_Lys_Orn"/>
    <property type="match status" value="1"/>
</dbReference>
<name>A0A0M8K909_9CHLR</name>
<proteinExistence type="inferred from homology"/>
<evidence type="ECO:0000313" key="6">
    <source>
        <dbReference type="EMBL" id="GAP64273.1"/>
    </source>
</evidence>
<organism evidence="6 8">
    <name type="scientific">Ardenticatena maritima</name>
    <dbReference type="NCBI Taxonomy" id="872965"/>
    <lineage>
        <taxon>Bacteria</taxon>
        <taxon>Bacillati</taxon>
        <taxon>Chloroflexota</taxon>
        <taxon>Ardenticatenia</taxon>
        <taxon>Ardenticatenales</taxon>
        <taxon>Ardenticatenaceae</taxon>
        <taxon>Ardenticatena</taxon>
    </lineage>
</organism>
<accession>A0A0M8K909</accession>
<dbReference type="EMBL" id="BBZA01000241">
    <property type="protein sequence ID" value="GAP64273.1"/>
    <property type="molecule type" value="Genomic_DNA"/>
</dbReference>
<feature type="binding site" evidence="5">
    <location>
        <begin position="105"/>
        <end position="106"/>
    </location>
    <ligand>
        <name>pyridoxal 5'-phosphate</name>
        <dbReference type="ChEBI" id="CHEBI:597326"/>
    </ligand>
</feature>
<comment type="caution">
    <text evidence="6">The sequence shown here is derived from an EMBL/GenBank/DDBJ whole genome shotgun (WGS) entry which is preliminary data.</text>
</comment>
<feature type="binding site" evidence="5">
    <location>
        <position position="139"/>
    </location>
    <ligand>
        <name>pyridoxal 5'-phosphate</name>
        <dbReference type="ChEBI" id="CHEBI:597326"/>
    </ligand>
</feature>
<dbReference type="GO" id="GO:0005737">
    <property type="term" value="C:cytoplasm"/>
    <property type="evidence" value="ECO:0007669"/>
    <property type="project" value="UniProtKB-SubCell"/>
</dbReference>
<comment type="catalytic activity">
    <reaction evidence="5">
        <text>N(2)-acetyl-L-ornithine + 2-oxoglutarate = N-acetyl-L-glutamate 5-semialdehyde + L-glutamate</text>
        <dbReference type="Rhea" id="RHEA:18049"/>
        <dbReference type="ChEBI" id="CHEBI:16810"/>
        <dbReference type="ChEBI" id="CHEBI:29123"/>
        <dbReference type="ChEBI" id="CHEBI:29985"/>
        <dbReference type="ChEBI" id="CHEBI:57805"/>
        <dbReference type="EC" id="2.6.1.11"/>
    </reaction>
</comment>
<dbReference type="Proteomes" id="UP000037784">
    <property type="component" value="Unassembled WGS sequence"/>
</dbReference>
<feature type="binding site" evidence="5">
    <location>
        <position position="282"/>
    </location>
    <ligand>
        <name>pyridoxal 5'-phosphate</name>
        <dbReference type="ChEBI" id="CHEBI:597326"/>
    </ligand>
</feature>
<comment type="similarity">
    <text evidence="5">Belongs to the class-III pyridoxal-phosphate-dependent aminotransferase family. ArgD subfamily.</text>
</comment>
<dbReference type="HAMAP" id="MF_01107">
    <property type="entry name" value="ArgD_aminotrans_3"/>
    <property type="match status" value="1"/>
</dbReference>
<keyword evidence="5" id="KW-0055">Arginine biosynthesis</keyword>
<dbReference type="GO" id="GO:0030170">
    <property type="term" value="F:pyridoxal phosphate binding"/>
    <property type="evidence" value="ECO:0007669"/>
    <property type="project" value="InterPro"/>
</dbReference>
<evidence type="ECO:0000313" key="9">
    <source>
        <dbReference type="Proteomes" id="UP000050502"/>
    </source>
</evidence>
<dbReference type="PANTHER" id="PTHR11986:SF79">
    <property type="entry name" value="ACETYLORNITHINE AMINOTRANSFERASE, MITOCHONDRIAL"/>
    <property type="match status" value="1"/>
</dbReference>
<comment type="cofactor">
    <cofactor evidence="5">
        <name>pyridoxal 5'-phosphate</name>
        <dbReference type="ChEBI" id="CHEBI:597326"/>
    </cofactor>
    <text evidence="5">Binds 1 pyridoxal phosphate per subunit.</text>
</comment>
<evidence type="ECO:0000256" key="5">
    <source>
        <dbReference type="HAMAP-Rule" id="MF_01107"/>
    </source>
</evidence>
<gene>
    <name evidence="5" type="primary">argD</name>
    <name evidence="6" type="ORF">ARMA_2696</name>
    <name evidence="7" type="ORF">SE16_04515</name>
</gene>
<evidence type="ECO:0000313" key="7">
    <source>
        <dbReference type="EMBL" id="KPL89667.1"/>
    </source>
</evidence>
<dbReference type="NCBIfam" id="NF002325">
    <property type="entry name" value="PRK01278.1"/>
    <property type="match status" value="1"/>
</dbReference>
<dbReference type="Pfam" id="PF00202">
    <property type="entry name" value="Aminotran_3"/>
    <property type="match status" value="1"/>
</dbReference>
<keyword evidence="8" id="KW-1185">Reference proteome</keyword>
<dbReference type="Gene3D" id="3.90.1150.10">
    <property type="entry name" value="Aspartate Aminotransferase, domain 1"/>
    <property type="match status" value="1"/>
</dbReference>
<comment type="subunit">
    <text evidence="5">Homodimer.</text>
</comment>
<dbReference type="Gene3D" id="3.40.640.10">
    <property type="entry name" value="Type I PLP-dependent aspartate aminotransferase-like (Major domain)"/>
    <property type="match status" value="1"/>
</dbReference>
<feature type="modified residue" description="N6-(pyridoxal phosphate)lysine" evidence="5">
    <location>
        <position position="253"/>
    </location>
</feature>
<dbReference type="GO" id="GO:0042802">
    <property type="term" value="F:identical protein binding"/>
    <property type="evidence" value="ECO:0007669"/>
    <property type="project" value="TreeGrafter"/>
</dbReference>
<evidence type="ECO:0000313" key="8">
    <source>
        <dbReference type="Proteomes" id="UP000037784"/>
    </source>
</evidence>
<dbReference type="PATRIC" id="fig|872965.6.peg.877"/>
<dbReference type="FunCoup" id="A0A0M8K909">
    <property type="interactions" value="454"/>
</dbReference>
<dbReference type="EC" id="2.6.1.11" evidence="5"/>
<evidence type="ECO:0000256" key="2">
    <source>
        <dbReference type="ARBA" id="ARBA00022605"/>
    </source>
</evidence>
<dbReference type="InterPro" id="IPR015421">
    <property type="entry name" value="PyrdxlP-dep_Trfase_major"/>
</dbReference>
<comment type="pathway">
    <text evidence="5">Amino-acid biosynthesis; L-arginine biosynthesis; N(2)-acetyl-L-ornithine from L-glutamate: step 4/4.</text>
</comment>
<evidence type="ECO:0000256" key="1">
    <source>
        <dbReference type="ARBA" id="ARBA00022576"/>
    </source>
</evidence>
<dbReference type="InterPro" id="IPR015424">
    <property type="entry name" value="PyrdxlP-dep_Trfase"/>
</dbReference>
<dbReference type="InterPro" id="IPR004636">
    <property type="entry name" value="AcOrn/SuccOrn_fam"/>
</dbReference>
<dbReference type="InterPro" id="IPR015422">
    <property type="entry name" value="PyrdxlP-dep_Trfase_small"/>
</dbReference>
<dbReference type="GO" id="GO:0003992">
    <property type="term" value="F:N2-acetyl-L-ornithine:2-oxoglutarate 5-aminotransferase activity"/>
    <property type="evidence" value="ECO:0007669"/>
    <property type="project" value="UniProtKB-UniRule"/>
</dbReference>
<keyword evidence="4 5" id="KW-0663">Pyridoxal phosphate</keyword>
<keyword evidence="3 5" id="KW-0808">Transferase</keyword>
<feature type="binding site" evidence="5">
    <location>
        <position position="281"/>
    </location>
    <ligand>
        <name>N(2)-acetyl-L-ornithine</name>
        <dbReference type="ChEBI" id="CHEBI:57805"/>
    </ligand>
</feature>
<comment type="subcellular location">
    <subcellularLocation>
        <location evidence="5">Cytoplasm</location>
    </subcellularLocation>
</comment>
<dbReference type="PROSITE" id="PS00600">
    <property type="entry name" value="AA_TRANSFER_CLASS_3"/>
    <property type="match status" value="1"/>
</dbReference>
<dbReference type="InterPro" id="IPR049704">
    <property type="entry name" value="Aminotrans_3_PPA_site"/>
</dbReference>
<dbReference type="RefSeq" id="WP_054493981.1">
    <property type="nucleotide sequence ID" value="NZ_BBZA01000241.1"/>
</dbReference>
<comment type="miscellaneous">
    <text evidence="5">May also have succinyldiaminopimelate aminotransferase activity, thus carrying out the corresponding step in lysine biosynthesis.</text>
</comment>
<evidence type="ECO:0000256" key="4">
    <source>
        <dbReference type="ARBA" id="ARBA00022898"/>
    </source>
</evidence>
<dbReference type="FunFam" id="3.40.640.10:FF:000004">
    <property type="entry name" value="Acetylornithine aminotransferase"/>
    <property type="match status" value="1"/>
</dbReference>
<dbReference type="Proteomes" id="UP000050502">
    <property type="component" value="Unassembled WGS sequence"/>
</dbReference>
<protein>
    <recommendedName>
        <fullName evidence="5">Acetylornithine aminotransferase</fullName>
        <shortName evidence="5">ACOAT</shortName>
        <ecNumber evidence="5">2.6.1.11</ecNumber>
    </recommendedName>
</protein>
<evidence type="ECO:0000256" key="3">
    <source>
        <dbReference type="ARBA" id="ARBA00022679"/>
    </source>
</evidence>
<feature type="binding site" evidence="5">
    <location>
        <begin position="224"/>
        <end position="227"/>
    </location>
    <ligand>
        <name>pyridoxal 5'-phosphate</name>
        <dbReference type="ChEBI" id="CHEBI:597326"/>
    </ligand>
</feature>
<reference evidence="6" key="1">
    <citation type="journal article" date="2015" name="Genome Announc.">
        <title>Draft Genome Sequence of a Heterotrophic Facultative Anaerobic Thermophilic Bacterium, Ardenticatena maritima Strain 110ST.</title>
        <authorList>
            <person name="Kawaichi S."/>
            <person name="Yoshida T."/>
            <person name="Sako Y."/>
            <person name="Nakamura R."/>
        </authorList>
    </citation>
    <scope>NUCLEOTIDE SEQUENCE [LARGE SCALE GENOMIC DNA]</scope>
    <source>
        <strain evidence="6">110S</strain>
    </source>
</reference>
<dbReference type="STRING" id="872965.SE16_04515"/>
<dbReference type="PANTHER" id="PTHR11986">
    <property type="entry name" value="AMINOTRANSFERASE CLASS III"/>
    <property type="match status" value="1"/>
</dbReference>
<dbReference type="EMBL" id="LGKN01000003">
    <property type="protein sequence ID" value="KPL89667.1"/>
    <property type="molecule type" value="Genomic_DNA"/>
</dbReference>
<dbReference type="AlphaFoldDB" id="A0A0M8K909"/>
<keyword evidence="2 5" id="KW-0028">Amino-acid biosynthesis</keyword>